<dbReference type="Proteomes" id="UP000269292">
    <property type="component" value="Segment"/>
</dbReference>
<dbReference type="KEGG" id="vg:60321088"/>
<keyword evidence="4" id="KW-1185">Reference proteome</keyword>
<feature type="region of interest" description="Disordered" evidence="1">
    <location>
        <begin position="63"/>
        <end position="115"/>
    </location>
</feature>
<feature type="compositionally biased region" description="Low complexity" evidence="1">
    <location>
        <begin position="71"/>
        <end position="82"/>
    </location>
</feature>
<reference evidence="3 4" key="1">
    <citation type="submission" date="2018-08" db="EMBL/GenBank/DDBJ databases">
        <authorList>
            <person name="Washington J.M."/>
            <person name="Garlena R.A."/>
            <person name="Russell D.A."/>
            <person name="Pope W.H."/>
            <person name="Jacobs-Sera D."/>
            <person name="Hatfull G.F."/>
        </authorList>
    </citation>
    <scope>NUCLEOTIDE SEQUENCE [LARGE SCALE GENOMIC DNA]</scope>
</reference>
<name>A0A386K9V4_9CAUD</name>
<evidence type="ECO:0000313" key="3">
    <source>
        <dbReference type="EMBL" id="AYD82013.1"/>
    </source>
</evidence>
<sequence>MGTPWQGPRHRSWASNTALSFVMLVVLVIATVISDYFGEPPNYLVGLLGTAAGAFFAAIGTDKEKRDQDVARTATRAEATATRAERKADVLGDVASHEHPDDELPDPPFDRGGAG</sequence>
<feature type="compositionally biased region" description="Basic and acidic residues" evidence="1">
    <location>
        <begin position="83"/>
        <end position="102"/>
    </location>
</feature>
<keyword evidence="2" id="KW-1133">Transmembrane helix</keyword>
<evidence type="ECO:0000256" key="1">
    <source>
        <dbReference type="SAM" id="MobiDB-lite"/>
    </source>
</evidence>
<gene>
    <name evidence="3" type="primary">18</name>
    <name evidence="3" type="ORF">SEA_SAGUARO_18</name>
</gene>
<evidence type="ECO:0000313" key="4">
    <source>
        <dbReference type="Proteomes" id="UP000269292"/>
    </source>
</evidence>
<dbReference type="EMBL" id="MH744423">
    <property type="protein sequence ID" value="AYD82013.1"/>
    <property type="molecule type" value="Genomic_DNA"/>
</dbReference>
<evidence type="ECO:0000256" key="2">
    <source>
        <dbReference type="SAM" id="Phobius"/>
    </source>
</evidence>
<feature type="transmembrane region" description="Helical" evidence="2">
    <location>
        <begin position="43"/>
        <end position="60"/>
    </location>
</feature>
<feature type="transmembrane region" description="Helical" evidence="2">
    <location>
        <begin position="18"/>
        <end position="37"/>
    </location>
</feature>
<proteinExistence type="predicted"/>
<accession>A0A386K9V4</accession>
<organism evidence="3 4">
    <name type="scientific">Mycobacterium phage Saguaro</name>
    <dbReference type="NCBI Taxonomy" id="2315616"/>
    <lineage>
        <taxon>Viruses</taxon>
        <taxon>Duplodnaviria</taxon>
        <taxon>Heunggongvirae</taxon>
        <taxon>Uroviricota</taxon>
        <taxon>Caudoviricetes</taxon>
        <taxon>Bclasvirinae</taxon>
        <taxon>Saguarovirus</taxon>
        <taxon>Saguarovirus saguaro</taxon>
    </lineage>
</organism>
<dbReference type="GeneID" id="60321088"/>
<protein>
    <submittedName>
        <fullName evidence="3">Membrane protein</fullName>
    </submittedName>
</protein>
<dbReference type="RefSeq" id="YP_009949681.1">
    <property type="nucleotide sequence ID" value="NC_051583.1"/>
</dbReference>
<keyword evidence="2" id="KW-0812">Transmembrane</keyword>
<keyword evidence="2" id="KW-0472">Membrane</keyword>